<evidence type="ECO:0000256" key="3">
    <source>
        <dbReference type="ARBA" id="ARBA00022692"/>
    </source>
</evidence>
<feature type="transmembrane region" description="Helical" evidence="6">
    <location>
        <begin position="206"/>
        <end position="224"/>
    </location>
</feature>
<dbReference type="RefSeq" id="WP_318596436.1">
    <property type="nucleotide sequence ID" value="NZ_JAWSTH010000013.1"/>
</dbReference>
<dbReference type="PANTHER" id="PTHR39087:SF2">
    <property type="entry name" value="UPF0104 MEMBRANE PROTEIN MJ1595"/>
    <property type="match status" value="1"/>
</dbReference>
<keyword evidence="5 6" id="KW-0472">Membrane</keyword>
<evidence type="ECO:0000313" key="7">
    <source>
        <dbReference type="EMBL" id="MDW5594179.1"/>
    </source>
</evidence>
<evidence type="ECO:0000256" key="4">
    <source>
        <dbReference type="ARBA" id="ARBA00022989"/>
    </source>
</evidence>
<evidence type="ECO:0000256" key="2">
    <source>
        <dbReference type="ARBA" id="ARBA00022475"/>
    </source>
</evidence>
<dbReference type="Proteomes" id="UP001284601">
    <property type="component" value="Unassembled WGS sequence"/>
</dbReference>
<reference evidence="8" key="1">
    <citation type="submission" date="2023-07" db="EMBL/GenBank/DDBJ databases">
        <title>Conexibacter stalactiti sp. nov., isolated from stalactites in a lava cave and emended description of the genus Conexibacter.</title>
        <authorList>
            <person name="Lee S.D."/>
        </authorList>
    </citation>
    <scope>NUCLEOTIDE SEQUENCE [LARGE SCALE GENOMIC DNA]</scope>
    <source>
        <strain evidence="8">KCTC 39840</strain>
    </source>
</reference>
<organism evidence="7 8">
    <name type="scientific">Conexibacter stalactiti</name>
    <dbReference type="NCBI Taxonomy" id="1940611"/>
    <lineage>
        <taxon>Bacteria</taxon>
        <taxon>Bacillati</taxon>
        <taxon>Actinomycetota</taxon>
        <taxon>Thermoleophilia</taxon>
        <taxon>Solirubrobacterales</taxon>
        <taxon>Conexibacteraceae</taxon>
        <taxon>Conexibacter</taxon>
    </lineage>
</organism>
<keyword evidence="3 6" id="KW-0812">Transmembrane</keyword>
<dbReference type="InterPro" id="IPR022791">
    <property type="entry name" value="L-PG_synthase/AglD"/>
</dbReference>
<feature type="transmembrane region" description="Helical" evidence="6">
    <location>
        <begin position="286"/>
        <end position="304"/>
    </location>
</feature>
<feature type="transmembrane region" description="Helical" evidence="6">
    <location>
        <begin position="70"/>
        <end position="95"/>
    </location>
</feature>
<feature type="transmembrane region" description="Helical" evidence="6">
    <location>
        <begin position="21"/>
        <end position="43"/>
    </location>
</feature>
<evidence type="ECO:0000256" key="6">
    <source>
        <dbReference type="SAM" id="Phobius"/>
    </source>
</evidence>
<gene>
    <name evidence="7" type="ORF">R7226_07525</name>
</gene>
<dbReference type="EMBL" id="JAWSTH010000013">
    <property type="protein sequence ID" value="MDW5594179.1"/>
    <property type="molecule type" value="Genomic_DNA"/>
</dbReference>
<feature type="transmembrane region" description="Helical" evidence="6">
    <location>
        <begin position="159"/>
        <end position="180"/>
    </location>
</feature>
<evidence type="ECO:0000313" key="8">
    <source>
        <dbReference type="Proteomes" id="UP001284601"/>
    </source>
</evidence>
<sequence>MTVTASLGSDISRFFDSVGEFLSNLAGLNWFALLLALIFYFGYLTLRSRALFNAVQAAYPSERVRWRDIWGAYVSGVGINQVFPLGGGTIVQYFLTRISIPNSSYPAIIAALWTGLVFDYAVNIVILLFAFTQGVFPKPPDFSKLPAFDLAFFAAHPRFALFFLTALAIGVLVAFALLSARVKAFWARVRQGFTILTDRRRYFREMVTWQIGAWIARFFTYWFLLDAFHIGGGIRNALLVLGVQVVAMLMPFTPGGAGVQQALLLTVFAGAASGAEVAAFSVGQQIALAAGAAAMAFGALALIFRFRSFKEVIRAGKEHRKQGDAPRPVDATAPT</sequence>
<name>A0ABU4HNA1_9ACTN</name>
<evidence type="ECO:0000256" key="1">
    <source>
        <dbReference type="ARBA" id="ARBA00004651"/>
    </source>
</evidence>
<evidence type="ECO:0000256" key="5">
    <source>
        <dbReference type="ARBA" id="ARBA00023136"/>
    </source>
</evidence>
<comment type="caution">
    <text evidence="7">The sequence shown here is derived from an EMBL/GenBank/DDBJ whole genome shotgun (WGS) entry which is preliminary data.</text>
</comment>
<proteinExistence type="predicted"/>
<dbReference type="Pfam" id="PF03706">
    <property type="entry name" value="LPG_synthase_TM"/>
    <property type="match status" value="1"/>
</dbReference>
<comment type="subcellular location">
    <subcellularLocation>
        <location evidence="1">Cell membrane</location>
        <topology evidence="1">Multi-pass membrane protein</topology>
    </subcellularLocation>
</comment>
<feature type="transmembrane region" description="Helical" evidence="6">
    <location>
        <begin position="107"/>
        <end position="131"/>
    </location>
</feature>
<feature type="transmembrane region" description="Helical" evidence="6">
    <location>
        <begin position="230"/>
        <end position="250"/>
    </location>
</feature>
<keyword evidence="8" id="KW-1185">Reference proteome</keyword>
<dbReference type="PANTHER" id="PTHR39087">
    <property type="entry name" value="UPF0104 MEMBRANE PROTEIN MJ1595"/>
    <property type="match status" value="1"/>
</dbReference>
<accession>A0ABU4HNA1</accession>
<keyword evidence="4 6" id="KW-1133">Transmembrane helix</keyword>
<protein>
    <submittedName>
        <fullName evidence="7">Lysylphosphatidylglycerol synthase domain-containing protein</fullName>
    </submittedName>
</protein>
<keyword evidence="2" id="KW-1003">Cell membrane</keyword>